<evidence type="ECO:0008006" key="3">
    <source>
        <dbReference type="Google" id="ProtNLM"/>
    </source>
</evidence>
<dbReference type="Proteomes" id="UP001519460">
    <property type="component" value="Unassembled WGS sequence"/>
</dbReference>
<protein>
    <recommendedName>
        <fullName evidence="3">ATP-grasp domain-containing protein</fullName>
    </recommendedName>
</protein>
<dbReference type="AlphaFoldDB" id="A0ABD0LFQ1"/>
<evidence type="ECO:0000313" key="1">
    <source>
        <dbReference type="EMBL" id="KAK7498419.1"/>
    </source>
</evidence>
<dbReference type="Gene3D" id="3.40.50.20">
    <property type="match status" value="1"/>
</dbReference>
<dbReference type="SUPFAM" id="SSF56059">
    <property type="entry name" value="Glutathione synthetase ATP-binding domain-like"/>
    <property type="match status" value="1"/>
</dbReference>
<reference evidence="1 2" key="1">
    <citation type="journal article" date="2023" name="Sci. Data">
        <title>Genome assembly of the Korean intertidal mud-creeper Batillaria attramentaria.</title>
        <authorList>
            <person name="Patra A.K."/>
            <person name="Ho P.T."/>
            <person name="Jun S."/>
            <person name="Lee S.J."/>
            <person name="Kim Y."/>
            <person name="Won Y.J."/>
        </authorList>
    </citation>
    <scope>NUCLEOTIDE SEQUENCE [LARGE SCALE GENOMIC DNA]</scope>
    <source>
        <strain evidence="1">Wonlab-2016</strain>
    </source>
</reference>
<comment type="caution">
    <text evidence="1">The sequence shown here is derived from an EMBL/GenBank/DDBJ whole genome shotgun (WGS) entry which is preliminary data.</text>
</comment>
<keyword evidence="2" id="KW-1185">Reference proteome</keyword>
<evidence type="ECO:0000313" key="2">
    <source>
        <dbReference type="Proteomes" id="UP001519460"/>
    </source>
</evidence>
<proteinExistence type="predicted"/>
<sequence>MRVIVLHDNPEWFEPIRTAFSRHGVDVEEWVSDETAVDITKPPPADAVYYNRCSSSAHTRGRHRSLDQAMTILRWLHQHGRVVVNGLIAAQLENSKALQYMTTVQYGIGVPRSLLTAKPTLEVIEGEFGKSTPFLVKPDRGGRGTYIRYYGDADAFQADPQPLESITGLYVVQQFVKVECQRYLYTSLALPESGGCFDPNMCPCELPKSRFRILTDFSHPILDKLDRLFKGTGLENGAVEFIMDEEGVPRVIDINTNTAYNRDAEVGAGVEEGWESVTRYVINRLRQAEASVPNGDSVAV</sequence>
<gene>
    <name evidence="1" type="ORF">BaRGS_00010373</name>
</gene>
<dbReference type="EMBL" id="JACVVK020000051">
    <property type="protein sequence ID" value="KAK7498419.1"/>
    <property type="molecule type" value="Genomic_DNA"/>
</dbReference>
<name>A0ABD0LFQ1_9CAEN</name>
<organism evidence="1 2">
    <name type="scientific">Batillaria attramentaria</name>
    <dbReference type="NCBI Taxonomy" id="370345"/>
    <lineage>
        <taxon>Eukaryota</taxon>
        <taxon>Metazoa</taxon>
        <taxon>Spiralia</taxon>
        <taxon>Lophotrochozoa</taxon>
        <taxon>Mollusca</taxon>
        <taxon>Gastropoda</taxon>
        <taxon>Caenogastropoda</taxon>
        <taxon>Sorbeoconcha</taxon>
        <taxon>Cerithioidea</taxon>
        <taxon>Batillariidae</taxon>
        <taxon>Batillaria</taxon>
    </lineage>
</organism>
<accession>A0ABD0LFQ1</accession>